<organism evidence="2">
    <name type="scientific">marine metagenome</name>
    <dbReference type="NCBI Taxonomy" id="408172"/>
    <lineage>
        <taxon>unclassified sequences</taxon>
        <taxon>metagenomes</taxon>
        <taxon>ecological metagenomes</taxon>
    </lineage>
</organism>
<gene>
    <name evidence="2" type="ORF">METZ01_LOCUS325353</name>
</gene>
<sequence length="65" mass="7599">MGYETRADSSIRLTSVTMKWRKALKKEISFIRSFPIACTFLYILHINPCDGRSYQSFCPGYRFVP</sequence>
<protein>
    <submittedName>
        <fullName evidence="2">Uncharacterized protein</fullName>
    </submittedName>
</protein>
<dbReference type="AlphaFoldDB" id="A0A382PGH4"/>
<accession>A0A382PGH4</accession>
<dbReference type="EMBL" id="UINC01107263">
    <property type="protein sequence ID" value="SVC72499.1"/>
    <property type="molecule type" value="Genomic_DNA"/>
</dbReference>
<evidence type="ECO:0000313" key="2">
    <source>
        <dbReference type="EMBL" id="SVC72499.1"/>
    </source>
</evidence>
<feature type="transmembrane region" description="Helical" evidence="1">
    <location>
        <begin position="28"/>
        <end position="46"/>
    </location>
</feature>
<reference evidence="2" key="1">
    <citation type="submission" date="2018-05" db="EMBL/GenBank/DDBJ databases">
        <authorList>
            <person name="Lanie J.A."/>
            <person name="Ng W.-L."/>
            <person name="Kazmierczak K.M."/>
            <person name="Andrzejewski T.M."/>
            <person name="Davidsen T.M."/>
            <person name="Wayne K.J."/>
            <person name="Tettelin H."/>
            <person name="Glass J.I."/>
            <person name="Rusch D."/>
            <person name="Podicherti R."/>
            <person name="Tsui H.-C.T."/>
            <person name="Winkler M.E."/>
        </authorList>
    </citation>
    <scope>NUCLEOTIDE SEQUENCE</scope>
</reference>
<feature type="non-terminal residue" evidence="2">
    <location>
        <position position="65"/>
    </location>
</feature>
<evidence type="ECO:0000256" key="1">
    <source>
        <dbReference type="SAM" id="Phobius"/>
    </source>
</evidence>
<name>A0A382PGH4_9ZZZZ</name>
<keyword evidence="1" id="KW-0812">Transmembrane</keyword>
<keyword evidence="1" id="KW-0472">Membrane</keyword>
<proteinExistence type="predicted"/>
<keyword evidence="1" id="KW-1133">Transmembrane helix</keyword>